<sequence>MAITTMIMTTGMTMDTAILTVMGIAIPIRTAVMITLTIMGTIMTTTTIMRAMTMCITRMARRITARALPAFMFPA</sequence>
<keyword evidence="1" id="KW-0812">Transmembrane</keyword>
<keyword evidence="1" id="KW-1133">Transmembrane helix</keyword>
<gene>
    <name evidence="2" type="ORF">ABID16_002526</name>
</gene>
<feature type="transmembrane region" description="Helical" evidence="1">
    <location>
        <begin position="7"/>
        <end position="26"/>
    </location>
</feature>
<dbReference type="EMBL" id="JBEPMB010000003">
    <property type="protein sequence ID" value="MET3614189.1"/>
    <property type="molecule type" value="Genomic_DNA"/>
</dbReference>
<comment type="caution">
    <text evidence="2">The sequence shown here is derived from an EMBL/GenBank/DDBJ whole genome shotgun (WGS) entry which is preliminary data.</text>
</comment>
<protein>
    <submittedName>
        <fullName evidence="2">Uncharacterized protein</fullName>
    </submittedName>
</protein>
<proteinExistence type="predicted"/>
<evidence type="ECO:0000313" key="3">
    <source>
        <dbReference type="Proteomes" id="UP001549047"/>
    </source>
</evidence>
<keyword evidence="1" id="KW-0472">Membrane</keyword>
<accession>A0ABV2J0C0</accession>
<reference evidence="2 3" key="1">
    <citation type="submission" date="2024-06" db="EMBL/GenBank/DDBJ databases">
        <title>Genomic Encyclopedia of Type Strains, Phase IV (KMG-IV): sequencing the most valuable type-strain genomes for metagenomic binning, comparative biology and taxonomic classification.</title>
        <authorList>
            <person name="Goeker M."/>
        </authorList>
    </citation>
    <scope>NUCLEOTIDE SEQUENCE [LARGE SCALE GENOMIC DNA]</scope>
    <source>
        <strain evidence="2 3">DSM 29780</strain>
    </source>
</reference>
<evidence type="ECO:0000313" key="2">
    <source>
        <dbReference type="EMBL" id="MET3614189.1"/>
    </source>
</evidence>
<keyword evidence="3" id="KW-1185">Reference proteome</keyword>
<organism evidence="2 3">
    <name type="scientific">Rhizobium aquaticum</name>
    <dbReference type="NCBI Taxonomy" id="1549636"/>
    <lineage>
        <taxon>Bacteria</taxon>
        <taxon>Pseudomonadati</taxon>
        <taxon>Pseudomonadota</taxon>
        <taxon>Alphaproteobacteria</taxon>
        <taxon>Hyphomicrobiales</taxon>
        <taxon>Rhizobiaceae</taxon>
        <taxon>Rhizobium/Agrobacterium group</taxon>
        <taxon>Rhizobium</taxon>
    </lineage>
</organism>
<feature type="transmembrane region" description="Helical" evidence="1">
    <location>
        <begin position="32"/>
        <end position="52"/>
    </location>
</feature>
<name>A0ABV2J0C0_9HYPH</name>
<dbReference type="Proteomes" id="UP001549047">
    <property type="component" value="Unassembled WGS sequence"/>
</dbReference>
<evidence type="ECO:0000256" key="1">
    <source>
        <dbReference type="SAM" id="Phobius"/>
    </source>
</evidence>